<dbReference type="AlphaFoldDB" id="A0ABD7W6T5"/>
<evidence type="ECO:0000313" key="2">
    <source>
        <dbReference type="Proteomes" id="UP000629265"/>
    </source>
</evidence>
<accession>A0ABD7W6T5</accession>
<dbReference type="SUPFAM" id="SSF53955">
    <property type="entry name" value="Lysozyme-like"/>
    <property type="match status" value="1"/>
</dbReference>
<dbReference type="EMBL" id="CACRYR010000166">
    <property type="protein sequence ID" value="VZR32492.1"/>
    <property type="molecule type" value="Genomic_DNA"/>
</dbReference>
<sequence length="58" mass="6607">MVRGFVSHAPRSAAWFFTLRGCLLYPEDLERVTQIINGGKNGIKDRRERYVKAKAALV</sequence>
<comment type="caution">
    <text evidence="1">The sequence shown here is derived from an EMBL/GenBank/DDBJ whole genome shotgun (WGS) entry which is preliminary data.</text>
</comment>
<dbReference type="InterPro" id="IPR023346">
    <property type="entry name" value="Lysozyme-like_dom_sf"/>
</dbReference>
<proteinExistence type="predicted"/>
<name>A0ABD7W6T5_ECOLX</name>
<dbReference type="Proteomes" id="UP000629265">
    <property type="component" value="Unassembled WGS sequence"/>
</dbReference>
<protein>
    <submittedName>
        <fullName evidence="1">Uncharacterized protein</fullName>
    </submittedName>
</protein>
<reference evidence="1 2" key="1">
    <citation type="submission" date="2019-11" db="EMBL/GenBank/DDBJ databases">
        <authorList>
            <person name="Haines EK M."/>
        </authorList>
    </citation>
    <scope>NUCLEOTIDE SEQUENCE [LARGE SCALE GENOMIC DNA]</scope>
    <source>
        <strain evidence="1">KR2729</strain>
    </source>
</reference>
<gene>
    <name evidence="1" type="ORF">IDONEFKE_03668</name>
</gene>
<evidence type="ECO:0000313" key="1">
    <source>
        <dbReference type="EMBL" id="VZR32492.1"/>
    </source>
</evidence>
<organism evidence="1 2">
    <name type="scientific">Escherichia coli</name>
    <dbReference type="NCBI Taxonomy" id="562"/>
    <lineage>
        <taxon>Bacteria</taxon>
        <taxon>Pseudomonadati</taxon>
        <taxon>Pseudomonadota</taxon>
        <taxon>Gammaproteobacteria</taxon>
        <taxon>Enterobacterales</taxon>
        <taxon>Enterobacteriaceae</taxon>
        <taxon>Escherichia</taxon>
    </lineage>
</organism>